<protein>
    <recommendedName>
        <fullName evidence="3">DOD-type homing endonuclease domain-containing protein</fullName>
    </recommendedName>
</protein>
<dbReference type="InterPro" id="IPR027434">
    <property type="entry name" value="Homing_endonucl"/>
</dbReference>
<dbReference type="AlphaFoldDB" id="A0A6I6ULF4"/>
<organism evidence="1 2">
    <name type="scientific">Rossellomorea vietnamensis</name>
    <dbReference type="NCBI Taxonomy" id="218284"/>
    <lineage>
        <taxon>Bacteria</taxon>
        <taxon>Bacillati</taxon>
        <taxon>Bacillota</taxon>
        <taxon>Bacilli</taxon>
        <taxon>Bacillales</taxon>
        <taxon>Bacillaceae</taxon>
        <taxon>Rossellomorea</taxon>
    </lineage>
</organism>
<accession>A0A6I6ULF4</accession>
<dbReference type="Gene3D" id="3.10.28.10">
    <property type="entry name" value="Homing endonucleases"/>
    <property type="match status" value="1"/>
</dbReference>
<dbReference type="EMBL" id="CP047394">
    <property type="protein sequence ID" value="QHE62868.1"/>
    <property type="molecule type" value="Genomic_DNA"/>
</dbReference>
<name>A0A6I6ULF4_9BACI</name>
<dbReference type="RefSeq" id="WP_159362667.1">
    <property type="nucleotide sequence ID" value="NZ_CP047394.1"/>
</dbReference>
<dbReference type="KEGG" id="bvq:FHE72_19060"/>
<gene>
    <name evidence="1" type="ORF">FHE72_19060</name>
</gene>
<evidence type="ECO:0000313" key="2">
    <source>
        <dbReference type="Proteomes" id="UP000465062"/>
    </source>
</evidence>
<dbReference type="Proteomes" id="UP000465062">
    <property type="component" value="Chromosome"/>
</dbReference>
<evidence type="ECO:0000313" key="1">
    <source>
        <dbReference type="EMBL" id="QHE62868.1"/>
    </source>
</evidence>
<proteinExistence type="predicted"/>
<reference evidence="1 2" key="1">
    <citation type="submission" date="2019-06" db="EMBL/GenBank/DDBJ databases">
        <title>An operon consisting of a P-type ATPase gene and a transcriptional regular gene given the different cadmium resistance in Bacillus vietamensis 151-6 and Bacillus marisflavi 151-25.</title>
        <authorList>
            <person name="Yu X."/>
        </authorList>
    </citation>
    <scope>NUCLEOTIDE SEQUENCE [LARGE SCALE GENOMIC DNA]</scope>
    <source>
        <strain evidence="1 2">151-6</strain>
    </source>
</reference>
<sequence>MENHLVLECIEKYGKTPNELSRYLQENKLTITEFARRSGKNNSTVGKHFKKYGVHPYKLPLAEKAEFICKNCNTTFVKVIRNSPIYNQFCSQSCFADSQVKEFDESNFRFNTKEYEFFAPDETLGTYDIVGKQKNFRNKEICNHFFFKYGIINKIIAYPFGVMLGDGNTFPSKKNATKTVSISQKDHDIVEKISKLLNYTNELKIVRDKYKELRIHSPYLFNDLVALGCVPNKSLVVNYPLIPDSLDSTVILGLIDADGSWFHRNSQLFLAICGNEKLMYGVYLKIKKHLNITPSHVWYPIDHNDCKSESFMKMLFCSRDSIKIRDWLYDGAEIYGERKHSIAYEETFNYKKQFTTTHMAAYLGVSVDFIKSNLKKHPHLPVHKTSGGLRYFLKEEKKQWVDFLRIQLEDPKSRLPNKNELINKWQVV</sequence>
<evidence type="ECO:0008006" key="3">
    <source>
        <dbReference type="Google" id="ProtNLM"/>
    </source>
</evidence>